<feature type="non-terminal residue" evidence="1">
    <location>
        <position position="155"/>
    </location>
</feature>
<reference evidence="1 2" key="1">
    <citation type="journal article" date="2024" name="Plant Biotechnol. J.">
        <title>Genome and CRISPR/Cas9 system of a widespread forest tree (Populus alba) in the world.</title>
        <authorList>
            <person name="Liu Y.J."/>
            <person name="Jiang P.F."/>
            <person name="Han X.M."/>
            <person name="Li X.Y."/>
            <person name="Wang H.M."/>
            <person name="Wang Y.J."/>
            <person name="Wang X.X."/>
            <person name="Zeng Q.Y."/>
        </authorList>
    </citation>
    <scope>NUCLEOTIDE SEQUENCE [LARGE SCALE GENOMIC DNA]</scope>
    <source>
        <strain evidence="2">cv. PAL-ZL1</strain>
    </source>
</reference>
<evidence type="ECO:0000313" key="2">
    <source>
        <dbReference type="Proteomes" id="UP000309997"/>
    </source>
</evidence>
<accession>A0ACC4CAI3</accession>
<dbReference type="Proteomes" id="UP000309997">
    <property type="component" value="Unassembled WGS sequence"/>
</dbReference>
<feature type="non-terminal residue" evidence="1">
    <location>
        <position position="1"/>
    </location>
</feature>
<organism evidence="1 2">
    <name type="scientific">Populus alba</name>
    <name type="common">White poplar</name>
    <dbReference type="NCBI Taxonomy" id="43335"/>
    <lineage>
        <taxon>Eukaryota</taxon>
        <taxon>Viridiplantae</taxon>
        <taxon>Streptophyta</taxon>
        <taxon>Embryophyta</taxon>
        <taxon>Tracheophyta</taxon>
        <taxon>Spermatophyta</taxon>
        <taxon>Magnoliopsida</taxon>
        <taxon>eudicotyledons</taxon>
        <taxon>Gunneridae</taxon>
        <taxon>Pentapetalae</taxon>
        <taxon>rosids</taxon>
        <taxon>fabids</taxon>
        <taxon>Malpighiales</taxon>
        <taxon>Salicaceae</taxon>
        <taxon>Saliceae</taxon>
        <taxon>Populus</taxon>
    </lineage>
</organism>
<comment type="caution">
    <text evidence="1">The sequence shown here is derived from an EMBL/GenBank/DDBJ whole genome shotgun (WGS) entry which is preliminary data.</text>
</comment>
<proteinExistence type="predicted"/>
<dbReference type="EMBL" id="RCHU02000005">
    <property type="protein sequence ID" value="KAL3591252.1"/>
    <property type="molecule type" value="Genomic_DNA"/>
</dbReference>
<evidence type="ECO:0000313" key="1">
    <source>
        <dbReference type="EMBL" id="KAL3591252.1"/>
    </source>
</evidence>
<name>A0ACC4CAI3_POPAL</name>
<sequence length="155" mass="17176">ILFPNLEDLKLSSIKVEKIWHDHPAVQPPCVKNLASIVVENCSNLNYLLTSSMVESLAQLESLEIRNCESMEEIVVPEGIGEGNMLFPILLILELTGLPKLTRFCTTNLLKCHSLKVLTLGKCPELKEFISIPSSADVPAMNKPDNTKSALFDDK</sequence>
<keyword evidence="2" id="KW-1185">Reference proteome</keyword>
<protein>
    <submittedName>
        <fullName evidence="1">Uncharacterized protein</fullName>
    </submittedName>
</protein>
<gene>
    <name evidence="1" type="ORF">D5086_009892</name>
</gene>